<reference evidence="1" key="1">
    <citation type="submission" date="2022-02" db="EMBL/GenBank/DDBJ databases">
        <title>Plant Genome Project.</title>
        <authorList>
            <person name="Zhang R.-G."/>
        </authorList>
    </citation>
    <scope>NUCLEOTIDE SEQUENCE</scope>
    <source>
        <strain evidence="1">AT1</strain>
    </source>
</reference>
<dbReference type="Proteomes" id="UP001062846">
    <property type="component" value="Chromosome 12"/>
</dbReference>
<name>A0ACC0LEW8_RHOML</name>
<dbReference type="EMBL" id="CM046399">
    <property type="protein sequence ID" value="KAI8527165.1"/>
    <property type="molecule type" value="Genomic_DNA"/>
</dbReference>
<gene>
    <name evidence="1" type="ORF">RHMOL_Rhmol12G0054500</name>
</gene>
<protein>
    <submittedName>
        <fullName evidence="1">Uncharacterized protein</fullName>
    </submittedName>
</protein>
<comment type="caution">
    <text evidence="1">The sequence shown here is derived from an EMBL/GenBank/DDBJ whole genome shotgun (WGS) entry which is preliminary data.</text>
</comment>
<sequence length="242" mass="27029">MGERLNELEINEDVTSLHEQNEYDLDGAVVKCFNWTPLHRAASSGQPGDFQELLSSSPELADALDFQGRSLLHLASTNGHIGIVKSLIKVRPDMFLTRDRGGANPLHVAAMRGKVKVLDALFQANPHAARARMDRGEKETILHLCVKYNQLLFVKMLLEKYFKGKEFVNAKDNADNTILHLAIADRKKEIPEVVVISVIITAPFLLCLIARTVRKRNRKNNPVERVDGLSLTNPSSENEANV</sequence>
<keyword evidence="2" id="KW-1185">Reference proteome</keyword>
<accession>A0ACC0LEW8</accession>
<proteinExistence type="predicted"/>
<organism evidence="1 2">
    <name type="scientific">Rhododendron molle</name>
    <name type="common">Chinese azalea</name>
    <name type="synonym">Azalea mollis</name>
    <dbReference type="NCBI Taxonomy" id="49168"/>
    <lineage>
        <taxon>Eukaryota</taxon>
        <taxon>Viridiplantae</taxon>
        <taxon>Streptophyta</taxon>
        <taxon>Embryophyta</taxon>
        <taxon>Tracheophyta</taxon>
        <taxon>Spermatophyta</taxon>
        <taxon>Magnoliopsida</taxon>
        <taxon>eudicotyledons</taxon>
        <taxon>Gunneridae</taxon>
        <taxon>Pentapetalae</taxon>
        <taxon>asterids</taxon>
        <taxon>Ericales</taxon>
        <taxon>Ericaceae</taxon>
        <taxon>Ericoideae</taxon>
        <taxon>Rhodoreae</taxon>
        <taxon>Rhododendron</taxon>
    </lineage>
</organism>
<evidence type="ECO:0000313" key="2">
    <source>
        <dbReference type="Proteomes" id="UP001062846"/>
    </source>
</evidence>
<evidence type="ECO:0000313" key="1">
    <source>
        <dbReference type="EMBL" id="KAI8527165.1"/>
    </source>
</evidence>